<gene>
    <name evidence="3" type="ORF">ONZ51_g10834</name>
</gene>
<accession>A0AAD7TLB7</accession>
<feature type="transmembrane region" description="Helical" evidence="2">
    <location>
        <begin position="86"/>
        <end position="111"/>
    </location>
</feature>
<organism evidence="3 4">
    <name type="scientific">Trametes cubensis</name>
    <dbReference type="NCBI Taxonomy" id="1111947"/>
    <lineage>
        <taxon>Eukaryota</taxon>
        <taxon>Fungi</taxon>
        <taxon>Dikarya</taxon>
        <taxon>Basidiomycota</taxon>
        <taxon>Agaricomycotina</taxon>
        <taxon>Agaricomycetes</taxon>
        <taxon>Polyporales</taxon>
        <taxon>Polyporaceae</taxon>
        <taxon>Trametes</taxon>
    </lineage>
</organism>
<dbReference type="PANTHER" id="PTHR33266:SF1">
    <property type="entry name" value="F-BOX DOMAIN-CONTAINING PROTEIN"/>
    <property type="match status" value="1"/>
</dbReference>
<reference evidence="3" key="1">
    <citation type="submission" date="2022-11" db="EMBL/GenBank/DDBJ databases">
        <title>Genome Sequence of Cubamyces cubensis.</title>
        <authorList>
            <person name="Buettner E."/>
        </authorList>
    </citation>
    <scope>NUCLEOTIDE SEQUENCE</scope>
    <source>
        <strain evidence="3">MPL-01</strain>
    </source>
</reference>
<feature type="compositionally biased region" description="Low complexity" evidence="1">
    <location>
        <begin position="206"/>
        <end position="223"/>
    </location>
</feature>
<feature type="transmembrane region" description="Helical" evidence="2">
    <location>
        <begin position="131"/>
        <end position="158"/>
    </location>
</feature>
<evidence type="ECO:0000256" key="1">
    <source>
        <dbReference type="SAM" id="MobiDB-lite"/>
    </source>
</evidence>
<feature type="region of interest" description="Disordered" evidence="1">
    <location>
        <begin position="206"/>
        <end position="235"/>
    </location>
</feature>
<keyword evidence="2" id="KW-0472">Membrane</keyword>
<dbReference type="Proteomes" id="UP001215151">
    <property type="component" value="Unassembled WGS sequence"/>
</dbReference>
<feature type="transmembrane region" description="Helical" evidence="2">
    <location>
        <begin position="12"/>
        <end position="32"/>
    </location>
</feature>
<feature type="transmembrane region" description="Helical" evidence="2">
    <location>
        <begin position="52"/>
        <end position="74"/>
    </location>
</feature>
<evidence type="ECO:0000313" key="4">
    <source>
        <dbReference type="Proteomes" id="UP001215151"/>
    </source>
</evidence>
<sequence length="778" mass="84996">MATINGARVGLYVVLWLFSAVLLGLTGTRLHYTLRLPPGDPLNHGKSFYDPIVAELLVTSVLGMIWSSFIIHIIHRSYDYGRISTFVGELIGLMGLFALYLVGAAIASTYWGNLFWCHQYWQCRVLTVLVAFAWMCWVIVFILVFVSVMFAVANAAFFRPLHAQYDARDSYYMGARAKAILDPFADPAQAPAPSVVVTDASSTTSVAPSARSSASSIVRKPVPAMDPTPAAPAPASADVNPFADLQGPPMLPPVQRLSVLSDLSAGVQSFSKQLNTAMDSDPMEMVGEDQLPDTQTLASLNNEIHGGIEDPTEIPDPIKALYLCQVLRVVQAQCGFIPLKTAADIEWCHAHVSQLGDMVQEAYQKADYSALMRLKYIREQAGRPKPRTRNTQPVIRSEPSLDSAAKRALQAVIRGWSAPFIGQHHVALASNIRNMYYGTSARSAYMGHAAVIQSSGSGKSRLVHEVAREIFTIPFNIRDPKEHINNGAYPPTDTAVHNLLMEWASEYSGLALQSRFHGFLQVVFEEITKELRGMLASRSGDTKLPLEEWREYLTARRGVLYSRVAALAKAKDGDISAEEQKSTADNPAADILKQAQDALETLVKLVCTSSGCSADGPTMVGGSSDFKEAPLATCDELRAAFQPGTIRGDPKGRLKILHILMYFDEAHVLAEVPSRLAKAPSSPPEHKTALDILVSALDDCRDLGLFTLFMSTQSSLEHLAPSAIHARSARYSALAPSMHAPITETPFDCFGDNRLVPSKLHCKDVCETPFMACFGRPM</sequence>
<comment type="caution">
    <text evidence="3">The sequence shown here is derived from an EMBL/GenBank/DDBJ whole genome shotgun (WGS) entry which is preliminary data.</text>
</comment>
<evidence type="ECO:0000256" key="2">
    <source>
        <dbReference type="SAM" id="Phobius"/>
    </source>
</evidence>
<keyword evidence="2" id="KW-0812">Transmembrane</keyword>
<evidence type="ECO:0000313" key="3">
    <source>
        <dbReference type="EMBL" id="KAJ8462544.1"/>
    </source>
</evidence>
<dbReference type="EMBL" id="JAPEVG010000458">
    <property type="protein sequence ID" value="KAJ8462544.1"/>
    <property type="molecule type" value="Genomic_DNA"/>
</dbReference>
<dbReference type="AlphaFoldDB" id="A0AAD7TLB7"/>
<protein>
    <submittedName>
        <fullName evidence="3">Uncharacterized protein</fullName>
    </submittedName>
</protein>
<dbReference type="PANTHER" id="PTHR33266">
    <property type="entry name" value="CHROMOSOME 15, WHOLE GENOME SHOTGUN SEQUENCE"/>
    <property type="match status" value="1"/>
</dbReference>
<name>A0AAD7TLB7_9APHY</name>
<keyword evidence="4" id="KW-1185">Reference proteome</keyword>
<keyword evidence="2" id="KW-1133">Transmembrane helix</keyword>
<proteinExistence type="predicted"/>